<dbReference type="Gene3D" id="1.10.287.130">
    <property type="match status" value="1"/>
</dbReference>
<dbReference type="Pfam" id="PF00072">
    <property type="entry name" value="Response_reg"/>
    <property type="match status" value="1"/>
</dbReference>
<dbReference type="PROSITE" id="PS51257">
    <property type="entry name" value="PROKAR_LIPOPROTEIN"/>
    <property type="match status" value="1"/>
</dbReference>
<evidence type="ECO:0000313" key="8">
    <source>
        <dbReference type="EMBL" id="KAA2214090.1"/>
    </source>
</evidence>
<evidence type="ECO:0000256" key="5">
    <source>
        <dbReference type="SAM" id="Coils"/>
    </source>
</evidence>
<feature type="coiled-coil region" evidence="5">
    <location>
        <begin position="328"/>
        <end position="355"/>
    </location>
</feature>
<sequence>MPPLRMSRLRKGRLLTFQGPGVWLLALLGWLACTVTAWTVAERSADRVEANAKLAALARAQVAAEAIEQNLMRMLESIRGLSDLARARQILQQSGVQDVARMIEAQLTSVPACHRFGVLQVGTIDNEGWLVWSSAPGWQRVYLGDRPHFLAHRSGGGAQLYVSAPLTGRTTGRRSLQFSRPLLDRDDRPAGVLVVSVDPERLSQDLTALSLGGHNTALILRRDGTVLARGQEAPQQSGDVLSASDPLMQALAAGQDGGLSLIEPSDGREKLIGFRILEDAPLAVLVSLDAATEIAGTDFVRPALRATALAFSVLLLAALALSLLWLDRRRTLCDLEEARREREATQQRLVQSQRMEALGRLAGGVAHDFNNVLQAILGGAKLLGKRPADEATVRKLSRMMQEAAERGASVTRRLLAFARRVELRAAPVRLDDMLRGLQEVLTHTLGREVRIELDLAPGLPPALADGAQLETVLINLAINARDAMQARPERRLCFRLREAAPEDAADATATLAPGRYLSVAVEDTGCGMDAATLAQAMEPFFTTKPKGKGTGLGLAMAKGFAEQSGGALAIRSQPGEGTVVLLWLPVAPAPGAADDAAPHPLARASGHILLVDDEAQVREVLSLALREQGYAVFEAADGPAAVVHLESDAPCDALVSDLAMPGMDGLAVLRAARQRRPGLPALLITGYAGDAADRALGEAAEAGPLLLLHKPVDPEDLAERLSGLLREHGQGAASQSS</sequence>
<gene>
    <name evidence="8" type="ORF">F0Q34_08640</name>
</gene>
<evidence type="ECO:0000256" key="4">
    <source>
        <dbReference type="PROSITE-ProRule" id="PRU00169"/>
    </source>
</evidence>
<dbReference type="SUPFAM" id="SSF52172">
    <property type="entry name" value="CheY-like"/>
    <property type="match status" value="1"/>
</dbReference>
<evidence type="ECO:0000256" key="2">
    <source>
        <dbReference type="ARBA" id="ARBA00012438"/>
    </source>
</evidence>
<dbReference type="InterPro" id="IPR036890">
    <property type="entry name" value="HATPase_C_sf"/>
</dbReference>
<proteinExistence type="predicted"/>
<evidence type="ECO:0000259" key="6">
    <source>
        <dbReference type="PROSITE" id="PS50109"/>
    </source>
</evidence>
<dbReference type="InterPro" id="IPR001789">
    <property type="entry name" value="Sig_transdc_resp-reg_receiver"/>
</dbReference>
<dbReference type="Gene3D" id="3.30.565.10">
    <property type="entry name" value="Histidine kinase-like ATPase, C-terminal domain"/>
    <property type="match status" value="1"/>
</dbReference>
<accession>A0A5B2TK47</accession>
<keyword evidence="3 4" id="KW-0597">Phosphoprotein</keyword>
<dbReference type="SMART" id="SM00387">
    <property type="entry name" value="HATPase_c"/>
    <property type="match status" value="1"/>
</dbReference>
<dbReference type="InterPro" id="IPR036097">
    <property type="entry name" value="HisK_dim/P_sf"/>
</dbReference>
<name>A0A5B2TK47_9PROT</name>
<dbReference type="SMART" id="SM00448">
    <property type="entry name" value="REC"/>
    <property type="match status" value="1"/>
</dbReference>
<feature type="modified residue" description="4-aspartylphosphate" evidence="4">
    <location>
        <position position="657"/>
    </location>
</feature>
<dbReference type="SUPFAM" id="SSF55874">
    <property type="entry name" value="ATPase domain of HSP90 chaperone/DNA topoisomerase II/histidine kinase"/>
    <property type="match status" value="1"/>
</dbReference>
<dbReference type="Proteomes" id="UP000322110">
    <property type="component" value="Unassembled WGS sequence"/>
</dbReference>
<dbReference type="SUPFAM" id="SSF47384">
    <property type="entry name" value="Homodimeric domain of signal transducing histidine kinase"/>
    <property type="match status" value="1"/>
</dbReference>
<evidence type="ECO:0000259" key="7">
    <source>
        <dbReference type="PROSITE" id="PS50110"/>
    </source>
</evidence>
<comment type="caution">
    <text evidence="8">The sequence shown here is derived from an EMBL/GenBank/DDBJ whole genome shotgun (WGS) entry which is preliminary data.</text>
</comment>
<dbReference type="InterPro" id="IPR011006">
    <property type="entry name" value="CheY-like_superfamily"/>
</dbReference>
<evidence type="ECO:0000256" key="3">
    <source>
        <dbReference type="ARBA" id="ARBA00022553"/>
    </source>
</evidence>
<dbReference type="CDD" id="cd00082">
    <property type="entry name" value="HisKA"/>
    <property type="match status" value="1"/>
</dbReference>
<organism evidence="8 9">
    <name type="scientific">Teichococcus oryzae</name>
    <dbReference type="NCBI Taxonomy" id="1608942"/>
    <lineage>
        <taxon>Bacteria</taxon>
        <taxon>Pseudomonadati</taxon>
        <taxon>Pseudomonadota</taxon>
        <taxon>Alphaproteobacteria</taxon>
        <taxon>Acetobacterales</taxon>
        <taxon>Roseomonadaceae</taxon>
        <taxon>Roseomonas</taxon>
    </lineage>
</organism>
<feature type="domain" description="Histidine kinase" evidence="6">
    <location>
        <begin position="364"/>
        <end position="588"/>
    </location>
</feature>
<feature type="domain" description="Response regulatory" evidence="7">
    <location>
        <begin position="607"/>
        <end position="725"/>
    </location>
</feature>
<dbReference type="Gene3D" id="3.40.50.2300">
    <property type="match status" value="1"/>
</dbReference>
<dbReference type="PANTHER" id="PTHR43065">
    <property type="entry name" value="SENSOR HISTIDINE KINASE"/>
    <property type="match status" value="1"/>
</dbReference>
<dbReference type="CDD" id="cd12914">
    <property type="entry name" value="PDC1_DGC_like"/>
    <property type="match status" value="1"/>
</dbReference>
<dbReference type="InterPro" id="IPR004358">
    <property type="entry name" value="Sig_transdc_His_kin-like_C"/>
</dbReference>
<dbReference type="PROSITE" id="PS50110">
    <property type="entry name" value="RESPONSE_REGULATORY"/>
    <property type="match status" value="1"/>
</dbReference>
<dbReference type="EMBL" id="VUKA01000002">
    <property type="protein sequence ID" value="KAA2214090.1"/>
    <property type="molecule type" value="Genomic_DNA"/>
</dbReference>
<dbReference type="Pfam" id="PF02518">
    <property type="entry name" value="HATPase_c"/>
    <property type="match status" value="1"/>
</dbReference>
<protein>
    <recommendedName>
        <fullName evidence="2">histidine kinase</fullName>
        <ecNumber evidence="2">2.7.13.3</ecNumber>
    </recommendedName>
</protein>
<keyword evidence="9" id="KW-1185">Reference proteome</keyword>
<dbReference type="InterPro" id="IPR003661">
    <property type="entry name" value="HisK_dim/P_dom"/>
</dbReference>
<dbReference type="EC" id="2.7.13.3" evidence="2"/>
<dbReference type="CDD" id="cd00156">
    <property type="entry name" value="REC"/>
    <property type="match status" value="1"/>
</dbReference>
<keyword evidence="5" id="KW-0175">Coiled coil</keyword>
<dbReference type="AlphaFoldDB" id="A0A5B2TK47"/>
<evidence type="ECO:0000313" key="9">
    <source>
        <dbReference type="Proteomes" id="UP000322110"/>
    </source>
</evidence>
<dbReference type="PANTHER" id="PTHR43065:SF49">
    <property type="entry name" value="HISTIDINE KINASE"/>
    <property type="match status" value="1"/>
</dbReference>
<evidence type="ECO:0000256" key="1">
    <source>
        <dbReference type="ARBA" id="ARBA00000085"/>
    </source>
</evidence>
<dbReference type="PRINTS" id="PR00344">
    <property type="entry name" value="BCTRLSENSOR"/>
</dbReference>
<dbReference type="PROSITE" id="PS50109">
    <property type="entry name" value="HIS_KIN"/>
    <property type="match status" value="1"/>
</dbReference>
<dbReference type="Gene3D" id="3.30.450.20">
    <property type="entry name" value="PAS domain"/>
    <property type="match status" value="2"/>
</dbReference>
<dbReference type="InterPro" id="IPR003594">
    <property type="entry name" value="HATPase_dom"/>
</dbReference>
<reference evidence="8 9" key="1">
    <citation type="journal article" date="2015" name="Int. J. Syst. Evol. Microbiol.">
        <title>Roseomonas oryzae sp. nov., isolated from paddy rhizosphere soil.</title>
        <authorList>
            <person name="Ramaprasad E.V."/>
            <person name="Sasikala Ch."/>
            <person name="Ramana Ch.V."/>
        </authorList>
    </citation>
    <scope>NUCLEOTIDE SEQUENCE [LARGE SCALE GENOMIC DNA]</scope>
    <source>
        <strain evidence="8 9">KCTC 42542</strain>
    </source>
</reference>
<comment type="catalytic activity">
    <reaction evidence="1">
        <text>ATP + protein L-histidine = ADP + protein N-phospho-L-histidine.</text>
        <dbReference type="EC" id="2.7.13.3"/>
    </reaction>
</comment>
<dbReference type="InterPro" id="IPR005467">
    <property type="entry name" value="His_kinase_dom"/>
</dbReference>
<dbReference type="GO" id="GO:0000155">
    <property type="term" value="F:phosphorelay sensor kinase activity"/>
    <property type="evidence" value="ECO:0007669"/>
    <property type="project" value="InterPro"/>
</dbReference>
<dbReference type="SMART" id="SM00388">
    <property type="entry name" value="HisKA"/>
    <property type="match status" value="1"/>
</dbReference>
<dbReference type="CDD" id="cd18774">
    <property type="entry name" value="PDC2_HK_sensor"/>
    <property type="match status" value="1"/>
</dbReference>